<keyword evidence="3" id="KW-1185">Reference proteome</keyword>
<name>A0AAF0Y8X7_9TREE</name>
<organism evidence="2 3">
    <name type="scientific">Vanrija pseudolonga</name>
    <dbReference type="NCBI Taxonomy" id="143232"/>
    <lineage>
        <taxon>Eukaryota</taxon>
        <taxon>Fungi</taxon>
        <taxon>Dikarya</taxon>
        <taxon>Basidiomycota</taxon>
        <taxon>Agaricomycotina</taxon>
        <taxon>Tremellomycetes</taxon>
        <taxon>Trichosporonales</taxon>
        <taxon>Trichosporonaceae</taxon>
        <taxon>Vanrija</taxon>
    </lineage>
</organism>
<dbReference type="EMBL" id="CP086716">
    <property type="protein sequence ID" value="WOO80139.1"/>
    <property type="molecule type" value="Genomic_DNA"/>
</dbReference>
<sequence>MKLAIVTLLLVAASTIAAPADTKPAQLEDRANTIGDEHALAAREPVCYYASSCSWWGDCKKWCRNAHGRKFDFMSSWKCPWTQKRCCCGGGRL</sequence>
<feature type="chain" id="PRO_5042023077" description="Invertebrate defensins family profile domain-containing protein" evidence="1">
    <location>
        <begin position="18"/>
        <end position="93"/>
    </location>
</feature>
<keyword evidence="1" id="KW-0732">Signal</keyword>
<evidence type="ECO:0000313" key="3">
    <source>
        <dbReference type="Proteomes" id="UP000827549"/>
    </source>
</evidence>
<reference evidence="2" key="1">
    <citation type="submission" date="2023-10" db="EMBL/GenBank/DDBJ databases">
        <authorList>
            <person name="Noh H."/>
        </authorList>
    </citation>
    <scope>NUCLEOTIDE SEQUENCE</scope>
    <source>
        <strain evidence="2">DUCC4014</strain>
    </source>
</reference>
<proteinExistence type="predicted"/>
<dbReference type="RefSeq" id="XP_062626171.1">
    <property type="nucleotide sequence ID" value="XM_062770187.1"/>
</dbReference>
<gene>
    <name evidence="2" type="ORF">LOC62_03G003651</name>
</gene>
<accession>A0AAF0Y8X7</accession>
<evidence type="ECO:0000256" key="1">
    <source>
        <dbReference type="SAM" id="SignalP"/>
    </source>
</evidence>
<feature type="signal peptide" evidence="1">
    <location>
        <begin position="1"/>
        <end position="17"/>
    </location>
</feature>
<dbReference type="Proteomes" id="UP000827549">
    <property type="component" value="Chromosome 3"/>
</dbReference>
<dbReference type="GeneID" id="87806892"/>
<evidence type="ECO:0000313" key="2">
    <source>
        <dbReference type="EMBL" id="WOO80139.1"/>
    </source>
</evidence>
<evidence type="ECO:0008006" key="4">
    <source>
        <dbReference type="Google" id="ProtNLM"/>
    </source>
</evidence>
<protein>
    <recommendedName>
        <fullName evidence="4">Invertebrate defensins family profile domain-containing protein</fullName>
    </recommendedName>
</protein>
<dbReference type="AlphaFoldDB" id="A0AAF0Y8X7"/>